<keyword evidence="6" id="KW-1185">Reference proteome</keyword>
<dbReference type="PANTHER" id="PTHR43309:SF5">
    <property type="entry name" value="5-OXOPROLINASE SUBUNIT C"/>
    <property type="match status" value="1"/>
</dbReference>
<dbReference type="InterPro" id="IPR052708">
    <property type="entry name" value="PxpC"/>
</dbReference>
<dbReference type="PANTHER" id="PTHR43309">
    <property type="entry name" value="5-OXOPROLINASE SUBUNIT C"/>
    <property type="match status" value="1"/>
</dbReference>
<evidence type="ECO:0000256" key="2">
    <source>
        <dbReference type="ARBA" id="ARBA00022801"/>
    </source>
</evidence>
<proteinExistence type="predicted"/>
<dbReference type="EMBL" id="JACWFH010000029">
    <property type="protein sequence ID" value="MBY0098865.1"/>
    <property type="molecule type" value="Genomic_DNA"/>
</dbReference>
<dbReference type="InterPro" id="IPR003778">
    <property type="entry name" value="CT_A_B"/>
</dbReference>
<keyword evidence="2" id="KW-0378">Hydrolase</keyword>
<dbReference type="NCBIfam" id="TIGR00724">
    <property type="entry name" value="urea_amlyse_rel"/>
    <property type="match status" value="1"/>
</dbReference>
<dbReference type="SUPFAM" id="SSF50891">
    <property type="entry name" value="Cyclophilin-like"/>
    <property type="match status" value="1"/>
</dbReference>
<evidence type="ECO:0000259" key="4">
    <source>
        <dbReference type="SMART" id="SM00797"/>
    </source>
</evidence>
<keyword evidence="3" id="KW-0067">ATP-binding</keyword>
<evidence type="ECO:0000256" key="3">
    <source>
        <dbReference type="ARBA" id="ARBA00022840"/>
    </source>
</evidence>
<dbReference type="Proteomes" id="UP000769780">
    <property type="component" value="Unassembled WGS sequence"/>
</dbReference>
<accession>A0ABS7K9T8</accession>
<keyword evidence="1" id="KW-0547">Nucleotide-binding</keyword>
<comment type="caution">
    <text evidence="5">The sequence shown here is derived from an EMBL/GenBank/DDBJ whole genome shotgun (WGS) entry which is preliminary data.</text>
</comment>
<dbReference type="SMART" id="SM00797">
    <property type="entry name" value="AHS2"/>
    <property type="match status" value="1"/>
</dbReference>
<reference evidence="5 6" key="1">
    <citation type="submission" date="2020-07" db="EMBL/GenBank/DDBJ databases">
        <title>Fungal Genomes of the International Space Station.</title>
        <authorList>
            <person name="Seuylemezian A."/>
            <person name="Singh N.K."/>
            <person name="Wood J."/>
            <person name="Venkateswaran K."/>
        </authorList>
    </citation>
    <scope>NUCLEOTIDE SEQUENCE [LARGE SCALE GENOMIC DNA]</scope>
    <source>
        <strain evidence="5 6">PL-B2</strain>
    </source>
</reference>
<protein>
    <submittedName>
        <fullName evidence="5">Biotin-dependent carboxyltransferase family protein</fullName>
    </submittedName>
</protein>
<organism evidence="5 6">
    <name type="scientific">Mesobacillus maritimus</name>
    <dbReference type="NCBI Taxonomy" id="1643336"/>
    <lineage>
        <taxon>Bacteria</taxon>
        <taxon>Bacillati</taxon>
        <taxon>Bacillota</taxon>
        <taxon>Bacilli</taxon>
        <taxon>Bacillales</taxon>
        <taxon>Bacillaceae</taxon>
        <taxon>Mesobacillus</taxon>
    </lineage>
</organism>
<sequence>MIPLFKVKKAGVYGSIQDRGRHGYQRFGVPVSGAMDLKSYQLGHYILGNNSNSPSLELFLGGQEFEVLHDHRIVMTGANLEATLDGEPVPNWKSFLVFSGQVLRFARPLDGSIAYLTPEGGFYSEMLLGSASVYPKGLLGTPLKKGMILYGNRAHRGKFQTGLCFSERPEFDQQVEVEVWRSPHEHLFTKDAVETFFTSTYTLKTGDRMGYLLEGPQLEFIKGSDILSEATQFGTIQVPNSGQPIILMADAQTIGGYATIGKIAQADLWKVAQLKRGGEVRFKRR</sequence>
<dbReference type="Pfam" id="PF02626">
    <property type="entry name" value="CT_A_B"/>
    <property type="match status" value="1"/>
</dbReference>
<gene>
    <name evidence="5" type="ORF">H0185_19040</name>
</gene>
<dbReference type="InterPro" id="IPR029000">
    <property type="entry name" value="Cyclophilin-like_dom_sf"/>
</dbReference>
<feature type="domain" description="Carboxyltransferase" evidence="4">
    <location>
        <begin position="26"/>
        <end position="285"/>
    </location>
</feature>
<dbReference type="RefSeq" id="WP_221875083.1">
    <property type="nucleotide sequence ID" value="NZ_JACWFH010000029.1"/>
</dbReference>
<dbReference type="Gene3D" id="2.40.100.10">
    <property type="entry name" value="Cyclophilin-like"/>
    <property type="match status" value="1"/>
</dbReference>
<evidence type="ECO:0000313" key="6">
    <source>
        <dbReference type="Proteomes" id="UP000769780"/>
    </source>
</evidence>
<name>A0ABS7K9T8_9BACI</name>
<evidence type="ECO:0000256" key="1">
    <source>
        <dbReference type="ARBA" id="ARBA00022741"/>
    </source>
</evidence>
<evidence type="ECO:0000313" key="5">
    <source>
        <dbReference type="EMBL" id="MBY0098865.1"/>
    </source>
</evidence>